<name>A0A4V1BE79_9ACTN</name>
<evidence type="ECO:0000313" key="2">
    <source>
        <dbReference type="EMBL" id="QBR93682.1"/>
    </source>
</evidence>
<evidence type="ECO:0000256" key="1">
    <source>
        <dbReference type="SAM" id="MobiDB-lite"/>
    </source>
</evidence>
<accession>A0A4V1BE79</accession>
<dbReference type="OrthoDB" id="3731485at2"/>
<dbReference type="RefSeq" id="WP_135079344.1">
    <property type="nucleotide sequence ID" value="NZ_CP038267.1"/>
</dbReference>
<proteinExistence type="predicted"/>
<dbReference type="Proteomes" id="UP000294894">
    <property type="component" value="Chromosome"/>
</dbReference>
<protein>
    <submittedName>
        <fullName evidence="2">Uncharacterized protein</fullName>
    </submittedName>
</protein>
<organism evidence="2 3">
    <name type="scientific">Nocardioides euryhalodurans</name>
    <dbReference type="NCBI Taxonomy" id="2518370"/>
    <lineage>
        <taxon>Bacteria</taxon>
        <taxon>Bacillati</taxon>
        <taxon>Actinomycetota</taxon>
        <taxon>Actinomycetes</taxon>
        <taxon>Propionibacteriales</taxon>
        <taxon>Nocardioidaceae</taxon>
        <taxon>Nocardioides</taxon>
    </lineage>
</organism>
<feature type="region of interest" description="Disordered" evidence="1">
    <location>
        <begin position="66"/>
        <end position="94"/>
    </location>
</feature>
<gene>
    <name evidence="2" type="ORF">EXE57_16415</name>
</gene>
<keyword evidence="3" id="KW-1185">Reference proteome</keyword>
<dbReference type="KEGG" id="noy:EXE57_16415"/>
<dbReference type="EMBL" id="CP038267">
    <property type="protein sequence ID" value="QBR93682.1"/>
    <property type="molecule type" value="Genomic_DNA"/>
</dbReference>
<sequence>MRAIFFDEEHARAAAARLRADGYDARLERERLAGEDDDEDHPWAVISDAPGAAVELLVDRYDGWLDTGDAARTQGPPPPPLDLPAAPRRHHRAP</sequence>
<evidence type="ECO:0000313" key="3">
    <source>
        <dbReference type="Proteomes" id="UP000294894"/>
    </source>
</evidence>
<dbReference type="AlphaFoldDB" id="A0A4V1BE79"/>
<reference evidence="2 3" key="1">
    <citation type="submission" date="2019-03" db="EMBL/GenBank/DDBJ databases">
        <title>Three New Species of Nocardioides, Nocardioides euryhalodurans sp. nov., Nocardioides seonyuensis sp. nov. and Nocardioides eburneoflavus sp. nov., Iolated from Soil.</title>
        <authorList>
            <person name="Roh S.G."/>
            <person name="Lee C."/>
            <person name="Kim M.-K."/>
            <person name="Kim S.B."/>
        </authorList>
    </citation>
    <scope>NUCLEOTIDE SEQUENCE [LARGE SCALE GENOMIC DNA]</scope>
    <source>
        <strain evidence="2 3">MMS17-SY117</strain>
    </source>
</reference>